<feature type="transmembrane region" description="Helical" evidence="7">
    <location>
        <begin position="199"/>
        <end position="220"/>
    </location>
</feature>
<feature type="transmembrane region" description="Helical" evidence="7">
    <location>
        <begin position="128"/>
        <end position="148"/>
    </location>
</feature>
<feature type="transmembrane region" description="Helical" evidence="7">
    <location>
        <begin position="232"/>
        <end position="251"/>
    </location>
</feature>
<dbReference type="EMBL" id="CP094929">
    <property type="protein sequence ID" value="UOM49636.1"/>
    <property type="molecule type" value="Genomic_DNA"/>
</dbReference>
<dbReference type="PANTHER" id="PTHR36838:SF3">
    <property type="entry name" value="TRANSPORTER AUXIN EFFLUX CARRIER EC FAMILY"/>
    <property type="match status" value="1"/>
</dbReference>
<dbReference type="PANTHER" id="PTHR36838">
    <property type="entry name" value="AUXIN EFFLUX CARRIER FAMILY PROTEIN"/>
    <property type="match status" value="1"/>
</dbReference>
<feature type="transmembrane region" description="Helical" evidence="7">
    <location>
        <begin position="263"/>
        <end position="283"/>
    </location>
</feature>
<gene>
    <name evidence="8" type="ORF">MUG09_08715</name>
</gene>
<evidence type="ECO:0000256" key="6">
    <source>
        <dbReference type="ARBA" id="ARBA00023136"/>
    </source>
</evidence>
<keyword evidence="9" id="KW-1185">Reference proteome</keyword>
<name>A0ABY4D5R1_9SPIR</name>
<keyword evidence="6 7" id="KW-0472">Membrane</keyword>
<dbReference type="Pfam" id="PF03547">
    <property type="entry name" value="Mem_trans"/>
    <property type="match status" value="1"/>
</dbReference>
<evidence type="ECO:0000256" key="7">
    <source>
        <dbReference type="SAM" id="Phobius"/>
    </source>
</evidence>
<accession>A0ABY4D5R1</accession>
<evidence type="ECO:0000256" key="1">
    <source>
        <dbReference type="ARBA" id="ARBA00004141"/>
    </source>
</evidence>
<dbReference type="Proteomes" id="UP000829708">
    <property type="component" value="Chromosome"/>
</dbReference>
<keyword evidence="5 7" id="KW-1133">Transmembrane helix</keyword>
<evidence type="ECO:0000313" key="8">
    <source>
        <dbReference type="EMBL" id="UOM49636.1"/>
    </source>
</evidence>
<keyword evidence="4 7" id="KW-0812">Transmembrane</keyword>
<keyword evidence="3" id="KW-1003">Cell membrane</keyword>
<protein>
    <submittedName>
        <fullName evidence="8">AEC family transporter</fullName>
    </submittedName>
</protein>
<feature type="transmembrane region" description="Helical" evidence="7">
    <location>
        <begin position="67"/>
        <end position="89"/>
    </location>
</feature>
<evidence type="ECO:0000313" key="9">
    <source>
        <dbReference type="Proteomes" id="UP000829708"/>
    </source>
</evidence>
<feature type="transmembrane region" description="Helical" evidence="7">
    <location>
        <begin position="101"/>
        <end position="122"/>
    </location>
</feature>
<organism evidence="8 9">
    <name type="scientific">Sphaerochaeta associata</name>
    <dbReference type="NCBI Taxonomy" id="1129264"/>
    <lineage>
        <taxon>Bacteria</taxon>
        <taxon>Pseudomonadati</taxon>
        <taxon>Spirochaetota</taxon>
        <taxon>Spirochaetia</taxon>
        <taxon>Spirochaetales</taxon>
        <taxon>Sphaerochaetaceae</taxon>
        <taxon>Sphaerochaeta</taxon>
    </lineage>
</organism>
<sequence>MLIISFGRMGMYSILPVLLLFILGFLLQRGSTLTQTSVAGAKRIVSDLALPALLFQAFSSLEIESKYLILVVTIFLVCLLMVLLGKALAKPLHMETPYFPLLLGGFEMGMLGYALFLSAYGSEHVGKMALIDLGQVLFVFFVLMAFLIRERDGAHTTKALLKQFITSPVILAIFGGIVVSIIGPWFSPHPVWTAIDEGISLLASLTTPLIALSIGYGIHIKKEGLSWSLKTIMVRKLVLLGLALLINHFLIDRLLGMDTIYRYALLVMFLTPPPYVVTIYMRPNDPVNAGYVDNTLSLDTLVSIFLVMAAVVLYR</sequence>
<evidence type="ECO:0000256" key="2">
    <source>
        <dbReference type="ARBA" id="ARBA00022448"/>
    </source>
</evidence>
<keyword evidence="2" id="KW-0813">Transport</keyword>
<evidence type="ECO:0000256" key="3">
    <source>
        <dbReference type="ARBA" id="ARBA00022475"/>
    </source>
</evidence>
<feature type="transmembrane region" description="Helical" evidence="7">
    <location>
        <begin position="295"/>
        <end position="314"/>
    </location>
</feature>
<proteinExistence type="predicted"/>
<dbReference type="InterPro" id="IPR004776">
    <property type="entry name" value="Mem_transp_PIN-like"/>
</dbReference>
<reference evidence="9" key="1">
    <citation type="journal article" date="2024" name="J Bioinform Genom">
        <title>Complete genome sequence of the type strain bacterium Sphaerochaeta associata GLS2t (VKM B-2742)t.</title>
        <authorList>
            <person name="Troshina O.Y."/>
            <person name="Tepeeva A.N."/>
            <person name="Arzamasceva V.O."/>
            <person name="Whitman W.B."/>
            <person name="Varghese N."/>
            <person name="Shapiro N."/>
            <person name="Woyke T."/>
            <person name="Kripides N.C."/>
            <person name="Vasilenko O.V."/>
        </authorList>
    </citation>
    <scope>NUCLEOTIDE SEQUENCE [LARGE SCALE GENOMIC DNA]</scope>
    <source>
        <strain evidence="9">GLS2T</strain>
    </source>
</reference>
<dbReference type="RefSeq" id="WP_244771030.1">
    <property type="nucleotide sequence ID" value="NZ_CP094929.1"/>
</dbReference>
<evidence type="ECO:0000256" key="5">
    <source>
        <dbReference type="ARBA" id="ARBA00022989"/>
    </source>
</evidence>
<comment type="subcellular location">
    <subcellularLocation>
        <location evidence="1">Membrane</location>
        <topology evidence="1">Multi-pass membrane protein</topology>
    </subcellularLocation>
</comment>
<evidence type="ECO:0000256" key="4">
    <source>
        <dbReference type="ARBA" id="ARBA00022692"/>
    </source>
</evidence>
<feature type="transmembrane region" description="Helical" evidence="7">
    <location>
        <begin position="169"/>
        <end position="187"/>
    </location>
</feature>